<dbReference type="EMBL" id="KQ234153">
    <property type="protein sequence ID" value="KMZ82960.1"/>
    <property type="molecule type" value="Genomic_DNA"/>
</dbReference>
<feature type="transmembrane region" description="Helical" evidence="1">
    <location>
        <begin position="33"/>
        <end position="60"/>
    </location>
</feature>
<dbReference type="Proteomes" id="UP000053562">
    <property type="component" value="Unassembled WGS sequence"/>
</dbReference>
<feature type="transmembrane region" description="Helical" evidence="1">
    <location>
        <begin position="271"/>
        <end position="290"/>
    </location>
</feature>
<keyword evidence="1" id="KW-1133">Transmembrane helix</keyword>
<gene>
    <name evidence="2" type="ORF">PVIIG_05255</name>
</gene>
<reference evidence="2 3" key="1">
    <citation type="submission" date="2011-08" db="EMBL/GenBank/DDBJ databases">
        <title>The Genome Sequence of Plasmodium vivax India VII.</title>
        <authorList>
            <consortium name="The Broad Institute Genome Sequencing Platform"/>
            <consortium name="The Broad Institute Genome Sequencing Center for Infectious Disease"/>
            <person name="Neafsey D."/>
            <person name="Carlton J."/>
            <person name="Barnwell J."/>
            <person name="Collins W."/>
            <person name="Escalante A."/>
            <person name="Mullikin J."/>
            <person name="Saul A."/>
            <person name="Guigo R."/>
            <person name="Camara F."/>
            <person name="Young S.K."/>
            <person name="Zeng Q."/>
            <person name="Gargeya S."/>
            <person name="Fitzgerald M."/>
            <person name="Haas B."/>
            <person name="Abouelleil A."/>
            <person name="Alvarado L."/>
            <person name="Arachchi H.M."/>
            <person name="Berlin A."/>
            <person name="Brown A."/>
            <person name="Chapman S.B."/>
            <person name="Chen Z."/>
            <person name="Dunbar C."/>
            <person name="Freedman E."/>
            <person name="Gearin G."/>
            <person name="Gellesch M."/>
            <person name="Goldberg J."/>
            <person name="Griggs A."/>
            <person name="Gujja S."/>
            <person name="Heiman D."/>
            <person name="Howarth C."/>
            <person name="Larson L."/>
            <person name="Lui A."/>
            <person name="MacDonald P.J.P."/>
            <person name="Montmayeur A."/>
            <person name="Murphy C."/>
            <person name="Neiman D."/>
            <person name="Pearson M."/>
            <person name="Priest M."/>
            <person name="Roberts A."/>
            <person name="Saif S."/>
            <person name="Shea T."/>
            <person name="Shenoy N."/>
            <person name="Sisk P."/>
            <person name="Stolte C."/>
            <person name="Sykes S."/>
            <person name="Wortman J."/>
            <person name="Nusbaum C."/>
            <person name="Birren B."/>
        </authorList>
    </citation>
    <scope>NUCLEOTIDE SEQUENCE [LARGE SCALE GENOMIC DNA]</scope>
    <source>
        <strain evidence="2 3">India VII</strain>
    </source>
</reference>
<protein>
    <submittedName>
        <fullName evidence="2">Uncharacterized protein</fullName>
    </submittedName>
</protein>
<name>A0A0J9SIW3_PLAVI</name>
<evidence type="ECO:0000313" key="2">
    <source>
        <dbReference type="EMBL" id="KMZ82960.1"/>
    </source>
</evidence>
<organism evidence="2 3">
    <name type="scientific">Plasmodium vivax India VII</name>
    <dbReference type="NCBI Taxonomy" id="1077284"/>
    <lineage>
        <taxon>Eukaryota</taxon>
        <taxon>Sar</taxon>
        <taxon>Alveolata</taxon>
        <taxon>Apicomplexa</taxon>
        <taxon>Aconoidasida</taxon>
        <taxon>Haemosporida</taxon>
        <taxon>Plasmodiidae</taxon>
        <taxon>Plasmodium</taxon>
        <taxon>Plasmodium (Plasmodium)</taxon>
    </lineage>
</organism>
<proteinExistence type="predicted"/>
<evidence type="ECO:0000313" key="3">
    <source>
        <dbReference type="Proteomes" id="UP000053562"/>
    </source>
</evidence>
<keyword evidence="1" id="KW-0812">Transmembrane</keyword>
<dbReference type="AlphaFoldDB" id="A0A0J9SIW3"/>
<sequence length="304" mass="35855">MIYFNISISINSKDSLKSLLLKYIKITNGGINCIYTIFILIFIFHVLYIKIFITILNFLYSYINKFPIIESKISEKKDDVTGQNKVECESFKETISKSLKKNDDSFSTKCKQIAEHQGDIIKDTDSSKPALCKYINYWFYGLQKETDPKDQYNLLSNFYDGVQSLKDCKTYQKSIKKEEYDEVKELYEMYKEFNNFKEKSLQQGNTTCDDLTNCVKIYNKYLEGCNTVYKHGLCMNVKNFKYEYDDHRKIAQSCGDKMKELELLRTDLESIILLPFVLMTLITFILLYMYKVNKNTVKKHFNTL</sequence>
<accession>A0A0J9SIW3</accession>
<evidence type="ECO:0000256" key="1">
    <source>
        <dbReference type="SAM" id="Phobius"/>
    </source>
</evidence>
<keyword evidence="1" id="KW-0472">Membrane</keyword>